<sequence length="242" mass="25149">MNSIGTLGFGLFLIVAAGMGAACDPDARDRRNPLDPGNPVTGGRPQNLRALGNNEHVGLSWAPVGLSDVVGYRLYRESGGVGARTDIFGSPPPNEFIDPDVNNEMTYVYRLSVLIGDNRDPVESTLSNPVVVTPGPETCWVVDDGLGRVLKISADARAVSSQVTSIFGARHIALDTRDGAAWVTTQFGAAGLGGVAIRFTAEGQEAAVISGFITPGEVSVDPSDGSVWIADAGTNGENALVV</sequence>
<reference evidence="2" key="1">
    <citation type="submission" date="2018-05" db="EMBL/GenBank/DDBJ databases">
        <authorList>
            <person name="Lanie J.A."/>
            <person name="Ng W.-L."/>
            <person name="Kazmierczak K.M."/>
            <person name="Andrzejewski T.M."/>
            <person name="Davidsen T.M."/>
            <person name="Wayne K.J."/>
            <person name="Tettelin H."/>
            <person name="Glass J.I."/>
            <person name="Rusch D."/>
            <person name="Podicherti R."/>
            <person name="Tsui H.-C.T."/>
            <person name="Winkler M.E."/>
        </authorList>
    </citation>
    <scope>NUCLEOTIDE SEQUENCE</scope>
</reference>
<feature type="region of interest" description="Disordered" evidence="1">
    <location>
        <begin position="27"/>
        <end position="46"/>
    </location>
</feature>
<dbReference type="AlphaFoldDB" id="A0A382P0Z0"/>
<dbReference type="SUPFAM" id="SSF101898">
    <property type="entry name" value="NHL repeat"/>
    <property type="match status" value="1"/>
</dbReference>
<evidence type="ECO:0000256" key="1">
    <source>
        <dbReference type="SAM" id="MobiDB-lite"/>
    </source>
</evidence>
<name>A0A382P0Z0_9ZZZZ</name>
<feature type="non-terminal residue" evidence="2">
    <location>
        <position position="242"/>
    </location>
</feature>
<dbReference type="InterPro" id="IPR036116">
    <property type="entry name" value="FN3_sf"/>
</dbReference>
<accession>A0A382P0Z0</accession>
<evidence type="ECO:0000313" key="2">
    <source>
        <dbReference type="EMBL" id="SVC67053.1"/>
    </source>
</evidence>
<protein>
    <recommendedName>
        <fullName evidence="3">Fibronectin type-III domain-containing protein</fullName>
    </recommendedName>
</protein>
<dbReference type="EMBL" id="UINC01104131">
    <property type="protein sequence ID" value="SVC67053.1"/>
    <property type="molecule type" value="Genomic_DNA"/>
</dbReference>
<dbReference type="SUPFAM" id="SSF49265">
    <property type="entry name" value="Fibronectin type III"/>
    <property type="match status" value="1"/>
</dbReference>
<gene>
    <name evidence="2" type="ORF">METZ01_LOCUS319907</name>
</gene>
<organism evidence="2">
    <name type="scientific">marine metagenome</name>
    <dbReference type="NCBI Taxonomy" id="408172"/>
    <lineage>
        <taxon>unclassified sequences</taxon>
        <taxon>metagenomes</taxon>
        <taxon>ecological metagenomes</taxon>
    </lineage>
</organism>
<dbReference type="Gene3D" id="2.60.40.10">
    <property type="entry name" value="Immunoglobulins"/>
    <property type="match status" value="1"/>
</dbReference>
<proteinExistence type="predicted"/>
<evidence type="ECO:0008006" key="3">
    <source>
        <dbReference type="Google" id="ProtNLM"/>
    </source>
</evidence>
<dbReference type="InterPro" id="IPR013783">
    <property type="entry name" value="Ig-like_fold"/>
</dbReference>